<feature type="transmembrane region" description="Helical" evidence="1">
    <location>
        <begin position="6"/>
        <end position="22"/>
    </location>
</feature>
<dbReference type="eggNOG" id="ENOG5032BKR">
    <property type="taxonomic scope" value="Bacteria"/>
</dbReference>
<evidence type="ECO:0000313" key="3">
    <source>
        <dbReference type="Proteomes" id="UP000030185"/>
    </source>
</evidence>
<dbReference type="AlphaFoldDB" id="A0A098LB48"/>
<dbReference type="EMBL" id="BBLT01000002">
    <property type="protein sequence ID" value="GAL83677.1"/>
    <property type="molecule type" value="Genomic_DNA"/>
</dbReference>
<evidence type="ECO:0000256" key="1">
    <source>
        <dbReference type="SAM" id="Phobius"/>
    </source>
</evidence>
<sequence length="274" mass="31708">MNRSAYLYYYILIIPVWFLFSCEGERGGKELFIPTHKQIKHTHNYYKKGERFRYNASYGLLNAGTLIIENDNKPHWVDKTPCYSVRANCKLKGAAGWMSNLDDTWETCVDTFDLLPVKFSRHLQENKYRKHEFSIFNRLENKVFVTDTTRKENIKNKTFDITADMEDMISSLYLLRNASFNSMKVGDTIVIDVFLEESAYNIKVKYLGTEKIKSIFGKGTAYKIAPILPPNGLLSGELPVKAWITNDERRILLKVEANVLVGSLDLDLQEYSKN</sequence>
<gene>
    <name evidence="2" type="ORF">MYP_904</name>
</gene>
<dbReference type="PROSITE" id="PS51257">
    <property type="entry name" value="PROKAR_LIPOPROTEIN"/>
    <property type="match status" value="1"/>
</dbReference>
<proteinExistence type="predicted"/>
<dbReference type="RefSeq" id="WP_045459287.1">
    <property type="nucleotide sequence ID" value="NZ_BBLT01000002.1"/>
</dbReference>
<evidence type="ECO:0000313" key="2">
    <source>
        <dbReference type="EMBL" id="GAL83677.1"/>
    </source>
</evidence>
<protein>
    <recommendedName>
        <fullName evidence="4">DUF3108 domain-containing protein</fullName>
    </recommendedName>
</protein>
<keyword evidence="1" id="KW-1133">Transmembrane helix</keyword>
<keyword evidence="1" id="KW-0472">Membrane</keyword>
<dbReference type="STRING" id="153721.MYP_904"/>
<organism evidence="2 3">
    <name type="scientific">Sporocytophaga myxococcoides</name>
    <dbReference type="NCBI Taxonomy" id="153721"/>
    <lineage>
        <taxon>Bacteria</taxon>
        <taxon>Pseudomonadati</taxon>
        <taxon>Bacteroidota</taxon>
        <taxon>Cytophagia</taxon>
        <taxon>Cytophagales</taxon>
        <taxon>Cytophagaceae</taxon>
        <taxon>Sporocytophaga</taxon>
    </lineage>
</organism>
<keyword evidence="3" id="KW-1185">Reference proteome</keyword>
<dbReference type="InterPro" id="IPR021457">
    <property type="entry name" value="DUF3108"/>
</dbReference>
<dbReference type="Pfam" id="PF11306">
    <property type="entry name" value="DUF3108"/>
    <property type="match status" value="1"/>
</dbReference>
<reference evidence="2 3" key="1">
    <citation type="submission" date="2014-09" db="EMBL/GenBank/DDBJ databases">
        <title>Sporocytophaga myxococcoides PG-01 genome sequencing.</title>
        <authorList>
            <person name="Liu L."/>
            <person name="Gao P.J."/>
            <person name="Chen G.J."/>
            <person name="Wang L.S."/>
        </authorList>
    </citation>
    <scope>NUCLEOTIDE SEQUENCE [LARGE SCALE GENOMIC DNA]</scope>
    <source>
        <strain evidence="2 3">PG-01</strain>
    </source>
</reference>
<evidence type="ECO:0008006" key="4">
    <source>
        <dbReference type="Google" id="ProtNLM"/>
    </source>
</evidence>
<keyword evidence="1" id="KW-0812">Transmembrane</keyword>
<accession>A0A098LB48</accession>
<dbReference type="Proteomes" id="UP000030185">
    <property type="component" value="Unassembled WGS sequence"/>
</dbReference>
<dbReference type="OrthoDB" id="9808473at2"/>
<name>A0A098LB48_9BACT</name>
<comment type="caution">
    <text evidence="2">The sequence shown here is derived from an EMBL/GenBank/DDBJ whole genome shotgun (WGS) entry which is preliminary data.</text>
</comment>